<proteinExistence type="predicted"/>
<dbReference type="InterPro" id="IPR035931">
    <property type="entry name" value="YlxR-like_sf"/>
</dbReference>
<dbReference type="AlphaFoldDB" id="A0A7H0HA99"/>
<dbReference type="Gene3D" id="3.30.1230.10">
    <property type="entry name" value="YlxR-like"/>
    <property type="match status" value="1"/>
</dbReference>
<dbReference type="KEGG" id="tdf:H9L22_03640"/>
<feature type="domain" description="YlxR" evidence="1">
    <location>
        <begin position="12"/>
        <end position="70"/>
    </location>
</feature>
<dbReference type="PANTHER" id="PTHR34215">
    <property type="entry name" value="BLL0784 PROTEIN"/>
    <property type="match status" value="1"/>
</dbReference>
<sequence>MGTRLQGVNPQRTCIACRARCDQADLVRLVRVGDLIVDGTSPRLPGRGAYLHAGCFDLAQRRGAFRRAFGPAARLGATRPVGDP</sequence>
<organism evidence="2 3">
    <name type="scientific">Tessaracoccus defluvii</name>
    <dbReference type="NCBI Taxonomy" id="1285901"/>
    <lineage>
        <taxon>Bacteria</taxon>
        <taxon>Bacillati</taxon>
        <taxon>Actinomycetota</taxon>
        <taxon>Actinomycetes</taxon>
        <taxon>Propionibacteriales</taxon>
        <taxon>Propionibacteriaceae</taxon>
        <taxon>Tessaracoccus</taxon>
    </lineage>
</organism>
<evidence type="ECO:0000313" key="2">
    <source>
        <dbReference type="EMBL" id="QNP57465.1"/>
    </source>
</evidence>
<dbReference type="PANTHER" id="PTHR34215:SF1">
    <property type="entry name" value="YLXR DOMAIN-CONTAINING PROTEIN"/>
    <property type="match status" value="1"/>
</dbReference>
<evidence type="ECO:0000259" key="1">
    <source>
        <dbReference type="Pfam" id="PF04296"/>
    </source>
</evidence>
<dbReference type="SUPFAM" id="SSF64376">
    <property type="entry name" value="YlxR-like"/>
    <property type="match status" value="1"/>
</dbReference>
<dbReference type="Proteomes" id="UP000516117">
    <property type="component" value="Chromosome"/>
</dbReference>
<dbReference type="InterPro" id="IPR007393">
    <property type="entry name" value="YlxR_dom"/>
</dbReference>
<dbReference type="Pfam" id="PF04296">
    <property type="entry name" value="YlxR"/>
    <property type="match status" value="1"/>
</dbReference>
<protein>
    <submittedName>
        <fullName evidence="2">YlxR family protein</fullName>
    </submittedName>
</protein>
<accession>A0A7H0HA99</accession>
<gene>
    <name evidence="2" type="ORF">H9L22_03640</name>
</gene>
<reference evidence="2 3" key="1">
    <citation type="submission" date="2020-08" db="EMBL/GenBank/DDBJ databases">
        <title>Genome sequence of Tessaracoccus defluvii JCM 17540T.</title>
        <authorList>
            <person name="Hyun D.-W."/>
            <person name="Bae J.-W."/>
        </authorList>
    </citation>
    <scope>NUCLEOTIDE SEQUENCE [LARGE SCALE GENOMIC DNA]</scope>
    <source>
        <strain evidence="2 3">JCM 17540</strain>
    </source>
</reference>
<keyword evidence="3" id="KW-1185">Reference proteome</keyword>
<evidence type="ECO:0000313" key="3">
    <source>
        <dbReference type="Proteomes" id="UP000516117"/>
    </source>
</evidence>
<name>A0A7H0HA99_9ACTN</name>
<dbReference type="InterPro" id="IPR037465">
    <property type="entry name" value="YlxR"/>
</dbReference>
<dbReference type="EMBL" id="CP060789">
    <property type="protein sequence ID" value="QNP57465.1"/>
    <property type="molecule type" value="Genomic_DNA"/>
</dbReference>